<reference evidence="3" key="2">
    <citation type="submission" date="2020-04" db="EMBL/GenBank/DDBJ databases">
        <authorList>
            <consortium name="NCBI Genome Project"/>
        </authorList>
    </citation>
    <scope>NUCLEOTIDE SEQUENCE</scope>
    <source>
        <strain evidence="3">CBS 304.34</strain>
    </source>
</reference>
<evidence type="ECO:0000313" key="2">
    <source>
        <dbReference type="Proteomes" id="UP000504636"/>
    </source>
</evidence>
<dbReference type="AlphaFoldDB" id="A0A6A6YT77"/>
<gene>
    <name evidence="1 3" type="ORF">BDZ99DRAFT_519018</name>
</gene>
<accession>A0A6A6YT77</accession>
<organism evidence="1">
    <name type="scientific">Mytilinidion resinicola</name>
    <dbReference type="NCBI Taxonomy" id="574789"/>
    <lineage>
        <taxon>Eukaryota</taxon>
        <taxon>Fungi</taxon>
        <taxon>Dikarya</taxon>
        <taxon>Ascomycota</taxon>
        <taxon>Pezizomycotina</taxon>
        <taxon>Dothideomycetes</taxon>
        <taxon>Pleosporomycetidae</taxon>
        <taxon>Mytilinidiales</taxon>
        <taxon>Mytilinidiaceae</taxon>
        <taxon>Mytilinidion</taxon>
    </lineage>
</organism>
<evidence type="ECO:0000313" key="3">
    <source>
        <dbReference type="RefSeq" id="XP_033578732.1"/>
    </source>
</evidence>
<reference evidence="3" key="3">
    <citation type="submission" date="2025-04" db="UniProtKB">
        <authorList>
            <consortium name="RefSeq"/>
        </authorList>
    </citation>
    <scope>IDENTIFICATION</scope>
    <source>
        <strain evidence="3">CBS 304.34</strain>
    </source>
</reference>
<dbReference type="GeneID" id="54466256"/>
<keyword evidence="2" id="KW-1185">Reference proteome</keyword>
<proteinExistence type="predicted"/>
<dbReference type="Proteomes" id="UP000504636">
    <property type="component" value="Unplaced"/>
</dbReference>
<protein>
    <submittedName>
        <fullName evidence="1 3">Uncharacterized protein</fullName>
    </submittedName>
</protein>
<name>A0A6A6YT77_9PEZI</name>
<sequence length="184" mass="21281">MDRVLYLTQLSELTPLPLMIPLHIQNQLATETVVEHGAKSPYYAILKFKEERGDHLNTRELNSLAWHEAFVQWCIRHKKKVERVKLGIANLVKTAILSDGMTFSVVMTTIAHVAVRRRIVEPSDEVQQLEDAIHRIGYAARQLPLDEQTVLNAMWEACCGEFERWNTTRVLICLFRTWVCLHFG</sequence>
<dbReference type="EMBL" id="MU003698">
    <property type="protein sequence ID" value="KAF2811768.1"/>
    <property type="molecule type" value="Genomic_DNA"/>
</dbReference>
<dbReference type="RefSeq" id="XP_033578732.1">
    <property type="nucleotide sequence ID" value="XM_033725363.1"/>
</dbReference>
<reference evidence="1 3" key="1">
    <citation type="journal article" date="2020" name="Stud. Mycol.">
        <title>101 Dothideomycetes genomes: a test case for predicting lifestyles and emergence of pathogens.</title>
        <authorList>
            <person name="Haridas S."/>
            <person name="Albert R."/>
            <person name="Binder M."/>
            <person name="Bloem J."/>
            <person name="Labutti K."/>
            <person name="Salamov A."/>
            <person name="Andreopoulos B."/>
            <person name="Baker S."/>
            <person name="Barry K."/>
            <person name="Bills G."/>
            <person name="Bluhm B."/>
            <person name="Cannon C."/>
            <person name="Castanera R."/>
            <person name="Culley D."/>
            <person name="Daum C."/>
            <person name="Ezra D."/>
            <person name="Gonzalez J."/>
            <person name="Henrissat B."/>
            <person name="Kuo A."/>
            <person name="Liang C."/>
            <person name="Lipzen A."/>
            <person name="Lutzoni F."/>
            <person name="Magnuson J."/>
            <person name="Mondo S."/>
            <person name="Nolan M."/>
            <person name="Ohm R."/>
            <person name="Pangilinan J."/>
            <person name="Park H.-J."/>
            <person name="Ramirez L."/>
            <person name="Alfaro M."/>
            <person name="Sun H."/>
            <person name="Tritt A."/>
            <person name="Yoshinaga Y."/>
            <person name="Zwiers L.-H."/>
            <person name="Turgeon B."/>
            <person name="Goodwin S."/>
            <person name="Spatafora J."/>
            <person name="Crous P."/>
            <person name="Grigoriev I."/>
        </authorList>
    </citation>
    <scope>NUCLEOTIDE SEQUENCE</scope>
    <source>
        <strain evidence="1 3">CBS 304.34</strain>
    </source>
</reference>
<evidence type="ECO:0000313" key="1">
    <source>
        <dbReference type="EMBL" id="KAF2811768.1"/>
    </source>
</evidence>